<evidence type="ECO:0000313" key="1">
    <source>
        <dbReference type="EMBL" id="EMD97372.1"/>
    </source>
</evidence>
<dbReference type="OrthoDB" id="6359816at2759"/>
<dbReference type="AlphaFoldDB" id="M2VBS3"/>
<evidence type="ECO:0008006" key="3">
    <source>
        <dbReference type="Google" id="ProtNLM"/>
    </source>
</evidence>
<dbReference type="EMBL" id="KB445569">
    <property type="protein sequence ID" value="EMD97372.1"/>
    <property type="molecule type" value="Genomic_DNA"/>
</dbReference>
<name>M2VBS3_COCH5</name>
<reference evidence="2" key="2">
    <citation type="journal article" date="2013" name="PLoS Genet.">
        <title>Comparative genome structure, secondary metabolite, and effector coding capacity across Cochliobolus pathogens.</title>
        <authorList>
            <person name="Condon B.J."/>
            <person name="Leng Y."/>
            <person name="Wu D."/>
            <person name="Bushley K.E."/>
            <person name="Ohm R.A."/>
            <person name="Otillar R."/>
            <person name="Martin J."/>
            <person name="Schackwitz W."/>
            <person name="Grimwood J."/>
            <person name="MohdZainudin N."/>
            <person name="Xue C."/>
            <person name="Wang R."/>
            <person name="Manning V.A."/>
            <person name="Dhillon B."/>
            <person name="Tu Z.J."/>
            <person name="Steffenson B.J."/>
            <person name="Salamov A."/>
            <person name="Sun H."/>
            <person name="Lowry S."/>
            <person name="LaButti K."/>
            <person name="Han J."/>
            <person name="Copeland A."/>
            <person name="Lindquist E."/>
            <person name="Barry K."/>
            <person name="Schmutz J."/>
            <person name="Baker S.E."/>
            <person name="Ciuffetti L.M."/>
            <person name="Grigoriev I.V."/>
            <person name="Zhong S."/>
            <person name="Turgeon B.G."/>
        </authorList>
    </citation>
    <scope>NUCLEOTIDE SEQUENCE [LARGE SCALE GENOMIC DNA]</scope>
    <source>
        <strain evidence="2">C5 / ATCC 48332 / race O</strain>
    </source>
</reference>
<sequence length="425" mass="47318">MDQRGSKRVYSSAFQHSNDQYRKTLRSVADSSASSRPSYIPAVLFGTDIENSTPFFDAEADVEFLHSSQNTRLPLGPYFLERQPSLPCISEVLQDSGQGIILREPEQLQMDSSPLDSSSHLNDIAGLGAYTGPHIFEDPNTASVYPGHDGGFASTALHFQDLSLYDTSETMLPDHIEWSITAARTSISTVASQSLQYPFPTLQPNDILIIFDKGHKVLKLNKYLLMLSSRFFAFILAGTYTPGCTPCLRLRNDFPLAIIAMVHFLEHGMYVLDPAARTQYPNLTLLDLHVHTYVVGAKYDVRRLCGYAIDQYADIARMILDTSGIYVNQTNGIVSPAVNSFLDSLVLIWRNTLYCGDALRQAALELVKAKVNQLLRVGFFQTLLWELVEFRDDVVASLHEDGFDVKVLPMMAGRQNKAGVSFGRA</sequence>
<keyword evidence="2" id="KW-1185">Reference proteome</keyword>
<dbReference type="eggNOG" id="ENOG502R8FG">
    <property type="taxonomic scope" value="Eukaryota"/>
</dbReference>
<dbReference type="HOGENOM" id="CLU_634564_0_0_1"/>
<proteinExistence type="predicted"/>
<organism evidence="1 2">
    <name type="scientific">Cochliobolus heterostrophus (strain C5 / ATCC 48332 / race O)</name>
    <name type="common">Southern corn leaf blight fungus</name>
    <name type="synonym">Bipolaris maydis</name>
    <dbReference type="NCBI Taxonomy" id="701091"/>
    <lineage>
        <taxon>Eukaryota</taxon>
        <taxon>Fungi</taxon>
        <taxon>Dikarya</taxon>
        <taxon>Ascomycota</taxon>
        <taxon>Pezizomycotina</taxon>
        <taxon>Dothideomycetes</taxon>
        <taxon>Pleosporomycetidae</taxon>
        <taxon>Pleosporales</taxon>
        <taxon>Pleosporineae</taxon>
        <taxon>Pleosporaceae</taxon>
        <taxon>Bipolaris</taxon>
    </lineage>
</organism>
<reference evidence="1 2" key="1">
    <citation type="journal article" date="2012" name="PLoS Pathog.">
        <title>Diverse lifestyles and strategies of plant pathogenesis encoded in the genomes of eighteen Dothideomycetes fungi.</title>
        <authorList>
            <person name="Ohm R.A."/>
            <person name="Feau N."/>
            <person name="Henrissat B."/>
            <person name="Schoch C.L."/>
            <person name="Horwitz B.A."/>
            <person name="Barry K.W."/>
            <person name="Condon B.J."/>
            <person name="Copeland A.C."/>
            <person name="Dhillon B."/>
            <person name="Glaser F."/>
            <person name="Hesse C.N."/>
            <person name="Kosti I."/>
            <person name="LaButti K."/>
            <person name="Lindquist E.A."/>
            <person name="Lucas S."/>
            <person name="Salamov A.A."/>
            <person name="Bradshaw R.E."/>
            <person name="Ciuffetti L."/>
            <person name="Hamelin R.C."/>
            <person name="Kema G.H.J."/>
            <person name="Lawrence C."/>
            <person name="Scott J.A."/>
            <person name="Spatafora J.W."/>
            <person name="Turgeon B.G."/>
            <person name="de Wit P.J.G.M."/>
            <person name="Zhong S."/>
            <person name="Goodwin S.B."/>
            <person name="Grigoriev I.V."/>
        </authorList>
    </citation>
    <scope>NUCLEOTIDE SEQUENCE [LARGE SCALE GENOMIC DNA]</scope>
    <source>
        <strain evidence="2">C5 / ATCC 48332 / race O</strain>
    </source>
</reference>
<dbReference type="OMA" id="LWELVEF"/>
<dbReference type="Proteomes" id="UP000016936">
    <property type="component" value="Unassembled WGS sequence"/>
</dbReference>
<evidence type="ECO:0000313" key="2">
    <source>
        <dbReference type="Proteomes" id="UP000016936"/>
    </source>
</evidence>
<gene>
    <name evidence="1" type="ORF">COCHEDRAFT_1220806</name>
</gene>
<protein>
    <recommendedName>
        <fullName evidence="3">BTB domain-containing protein</fullName>
    </recommendedName>
</protein>
<accession>M2VBS3</accession>